<dbReference type="EMBL" id="GL883007">
    <property type="protein sequence ID" value="EGG24244.1"/>
    <property type="molecule type" value="Genomic_DNA"/>
</dbReference>
<reference evidence="3" key="1">
    <citation type="journal article" date="2011" name="Genome Res.">
        <title>Phylogeny-wide analysis of social amoeba genomes highlights ancient origins for complex intercellular communication.</title>
        <authorList>
            <person name="Heidel A.J."/>
            <person name="Lawal H.M."/>
            <person name="Felder M."/>
            <person name="Schilde C."/>
            <person name="Helps N.R."/>
            <person name="Tunggal B."/>
            <person name="Rivero F."/>
            <person name="John U."/>
            <person name="Schleicher M."/>
            <person name="Eichinger L."/>
            <person name="Platzer M."/>
            <person name="Noegel A.A."/>
            <person name="Schaap P."/>
            <person name="Gloeckner G."/>
        </authorList>
    </citation>
    <scope>NUCLEOTIDE SEQUENCE [LARGE SCALE GENOMIC DNA]</scope>
    <source>
        <strain evidence="3">SH3</strain>
    </source>
</reference>
<evidence type="ECO:0008006" key="4">
    <source>
        <dbReference type="Google" id="ProtNLM"/>
    </source>
</evidence>
<proteinExistence type="predicted"/>
<feature type="signal peptide" evidence="1">
    <location>
        <begin position="1"/>
        <end position="21"/>
    </location>
</feature>
<organism evidence="2 3">
    <name type="scientific">Cavenderia fasciculata</name>
    <name type="common">Slime mold</name>
    <name type="synonym">Dictyostelium fasciculatum</name>
    <dbReference type="NCBI Taxonomy" id="261658"/>
    <lineage>
        <taxon>Eukaryota</taxon>
        <taxon>Amoebozoa</taxon>
        <taxon>Evosea</taxon>
        <taxon>Eumycetozoa</taxon>
        <taxon>Dictyostelia</taxon>
        <taxon>Acytosteliales</taxon>
        <taxon>Cavenderiaceae</taxon>
        <taxon>Cavenderia</taxon>
    </lineage>
</organism>
<dbReference type="AlphaFoldDB" id="F4PIV8"/>
<sequence>MMKEIIVICILASLLIVGSSAQSTCNGDTYLFSCAEEGDLCFQNGSIRCGYGYGCLPNPIIPQFSVLAELDGGSSYEPYPAEASINNYNNVMLYHHCLICIKLGAIGSPCFDTAQCMAGLHCYDSNNNGTCQQLSFAQLGEDCRLDQECYSYLKCDPFERECAPDIHSDYQCVSNIQCSYGFQCNTTSHRCVPRSSLGQVCERSEDGFSYMYCQEDLVCNGDSEGKYTCVTPFSVAIGKGCIRDYEDLYGENGFYISPCQAGSNCYLDVCTALNITAASVNCSADINLCSAFESCQCNNATYFEGATGQCVSTFVTNTDTINKCVEYTTELLSCLKDNECTGYAQSIELEEDLLVPNSCGYRHCHSEICNIQAECISQPPSPAPTCGAVDLDELMYCQDFSSASTLSFTTASILFAVATIGQIAAQSCISNIYYPYQCVEQGKECNQNNTCTYGFGCIQNPFYPNNNVDSILADIGGSSFEPIPERTCQYLGRIGDSCDDDYAPCLEGLSCYNSISGSRNQTCQILNVVQLGFDCSFDGECMSYLTCDPFSGKCIADLSNGQVLDGQQCSETTHCAYGFQCNYDDSLCVARATLGQQCGNGIEDKDYTVVCMEDTLCSANATGYTHCVAPFSLGLYSSCSENTQNLYGYDGIYISPCQAGLVCYDGLCSTLNNTAASVNCSAEYCVEPTETCLCANGTNSEGAAGRCVSQYITDSGAQTECVQLTTELLACAADNLCDDYDFYVRDQLGNGFLPGSCLHEHCSSEICKITEKCTMVNPVAGPSCIDKSLDEIGFCAEFSSANTLAVSASLIFLIVAALLF</sequence>
<dbReference type="KEGG" id="dfa:DFA_06394"/>
<evidence type="ECO:0000256" key="1">
    <source>
        <dbReference type="SAM" id="SignalP"/>
    </source>
</evidence>
<evidence type="ECO:0000313" key="3">
    <source>
        <dbReference type="Proteomes" id="UP000007797"/>
    </source>
</evidence>
<dbReference type="GeneID" id="14876243"/>
<keyword evidence="3" id="KW-1185">Reference proteome</keyword>
<dbReference type="PANTHER" id="PTHR33459:SF7">
    <property type="entry name" value="DD-GDCA PROTEIN"/>
    <property type="match status" value="1"/>
</dbReference>
<evidence type="ECO:0000313" key="2">
    <source>
        <dbReference type="EMBL" id="EGG24244.1"/>
    </source>
</evidence>
<dbReference type="InterPro" id="IPR052326">
    <property type="entry name" value="Diff-Dev_Assoc_Protein"/>
</dbReference>
<dbReference type="OMA" id="ETHECTL"/>
<protein>
    <recommendedName>
        <fullName evidence="4">Paramecium surface antigen repeat-containing protein</fullName>
    </recommendedName>
</protein>
<feature type="chain" id="PRO_5003319317" description="Paramecium surface antigen repeat-containing protein" evidence="1">
    <location>
        <begin position="22"/>
        <end position="820"/>
    </location>
</feature>
<dbReference type="Proteomes" id="UP000007797">
    <property type="component" value="Unassembled WGS sequence"/>
</dbReference>
<name>F4PIV8_CACFS</name>
<gene>
    <name evidence="2" type="ORF">DFA_06394</name>
</gene>
<accession>F4PIV8</accession>
<dbReference type="RefSeq" id="XP_004362095.1">
    <property type="nucleotide sequence ID" value="XM_004362038.1"/>
</dbReference>
<keyword evidence="1" id="KW-0732">Signal</keyword>
<dbReference type="PANTHER" id="PTHR33459">
    <property type="entry name" value="DD-GDCA PROTEIN"/>
    <property type="match status" value="1"/>
</dbReference>